<dbReference type="InterPro" id="IPR029069">
    <property type="entry name" value="HotDog_dom_sf"/>
</dbReference>
<proteinExistence type="predicted"/>
<evidence type="ECO:0000313" key="2">
    <source>
        <dbReference type="Proteomes" id="UP000216001"/>
    </source>
</evidence>
<protein>
    <recommendedName>
        <fullName evidence="3">Protein dehydratase</fullName>
    </recommendedName>
</protein>
<dbReference type="EMBL" id="NOWC01000023">
    <property type="protein sequence ID" value="OZS73317.1"/>
    <property type="molecule type" value="Genomic_DNA"/>
</dbReference>
<reference evidence="1 2" key="1">
    <citation type="submission" date="2017-07" db="EMBL/GenBank/DDBJ databases">
        <title>blaIMP-27 on transferable plasmids in Proteus mirabilis and Providencia rettgeri.</title>
        <authorList>
            <person name="Potter R."/>
        </authorList>
    </citation>
    <scope>NUCLEOTIDE SEQUENCE [LARGE SCALE GENOMIC DNA]</scope>
    <source>
        <strain evidence="1 2">PR1</strain>
    </source>
</reference>
<dbReference type="RefSeq" id="WP_094962372.1">
    <property type="nucleotide sequence ID" value="NZ_CP039844.1"/>
</dbReference>
<dbReference type="SUPFAM" id="SSF54637">
    <property type="entry name" value="Thioesterase/thiol ester dehydrase-isomerase"/>
    <property type="match status" value="1"/>
</dbReference>
<gene>
    <name evidence="1" type="ORF">CHI95_17410</name>
</gene>
<dbReference type="Gene3D" id="3.10.129.10">
    <property type="entry name" value="Hotdog Thioesterase"/>
    <property type="match status" value="1"/>
</dbReference>
<dbReference type="CDD" id="cd03441">
    <property type="entry name" value="R_hydratase_like"/>
    <property type="match status" value="1"/>
</dbReference>
<evidence type="ECO:0008006" key="3">
    <source>
        <dbReference type="Google" id="ProtNLM"/>
    </source>
</evidence>
<dbReference type="GeneID" id="92276452"/>
<name>A0A264VR60_PRORE</name>
<dbReference type="Proteomes" id="UP000216001">
    <property type="component" value="Unassembled WGS sequence"/>
</dbReference>
<evidence type="ECO:0000313" key="1">
    <source>
        <dbReference type="EMBL" id="OZS73317.1"/>
    </source>
</evidence>
<comment type="caution">
    <text evidence="1">The sequence shown here is derived from an EMBL/GenBank/DDBJ whole genome shotgun (WGS) entry which is preliminary data.</text>
</comment>
<organism evidence="1 2">
    <name type="scientific">Providencia rettgeri</name>
    <dbReference type="NCBI Taxonomy" id="587"/>
    <lineage>
        <taxon>Bacteria</taxon>
        <taxon>Pseudomonadati</taxon>
        <taxon>Pseudomonadota</taxon>
        <taxon>Gammaproteobacteria</taxon>
        <taxon>Enterobacterales</taxon>
        <taxon>Morganellaceae</taxon>
        <taxon>Providencia</taxon>
    </lineage>
</organism>
<dbReference type="AlphaFoldDB" id="A0A264VR60"/>
<accession>A0A264VR60</accession>
<sequence>MRTLRYTLEDAKQWASFSGDDNPIHFDLEWVKAKGGDQLSVHGMRALLDVKQFASESLNHPLLASQEVIDSEFIKCVVRLRNPLWNDKDYQLVARNKAGSVALLSSDEQQNCLTCQLSLTPPPVLHEIANEIMISTAEMVKLQSIFSQFSNEMYEWQFIDAVLFWYLIHDSSLFEQQEIAQWLPVGSTLKDIFCRYPIVQTHQEVVFDRELLTKWAPITSPEPIYLRILPALVIADSESGRLVSISIAARYREKIINNSITLKVNSITQ</sequence>